<dbReference type="RefSeq" id="WP_209628481.1">
    <property type="nucleotide sequence ID" value="NZ_PRDG01000005.1"/>
</dbReference>
<dbReference type="PANTHER" id="PTHR43245:SF58">
    <property type="entry name" value="BLL5923 PROTEIN"/>
    <property type="match status" value="1"/>
</dbReference>
<reference evidence="2 3" key="1">
    <citation type="submission" date="2018-02" db="EMBL/GenBank/DDBJ databases">
        <title>Draft genome sequence of Streptococcus oricebi CCUG 70868T type strain.</title>
        <authorList>
            <person name="Mendez V."/>
            <person name="Salva-Serra F."/>
            <person name="Jaen-Luchoro D."/>
            <person name="Gonzales-Siles L."/>
            <person name="Karlsson R."/>
            <person name="Engstrom-Jakobsson H."/>
            <person name="Busquets A."/>
            <person name="Gomila M."/>
            <person name="Pineiro-Iglesias B."/>
            <person name="Bennasar-Figueras A."/>
            <person name="Seeger M."/>
            <person name="Moore E."/>
        </authorList>
    </citation>
    <scope>NUCLEOTIDE SEQUENCE [LARGE SCALE GENOMIC DNA]</scope>
    <source>
        <strain evidence="2 3">CCUG 70868</strain>
    </source>
</reference>
<sequence>MTRKWKVLITGENSYIGRSFKTYLENDPAFEMEELDVRGTAWQDFDFSQADTVFHVAGIAHVDSRKADQDLYYQVNTQLTEKVAKKAKEAGVQQFIFMSSAIVYGDSMHQLKQGRITKNTQPQPSNHYGKSKLLAEEKLNALAASDFKVVNLRPPMIYGPASKGNYPRLAKLAQEIPVFPKVNNQRSMLFIDNLCEFIRLMIVNQESGTFHPQNKDYVNTSQLVEAIAKAHQKKIWLVGGFAGLLAYLSKHQFTLNKLFGDLVYDQDLSSYSTDYSLVGFETSIERTEQE</sequence>
<gene>
    <name evidence="2" type="ORF">C4K46_08405</name>
</gene>
<dbReference type="PANTHER" id="PTHR43245">
    <property type="entry name" value="BIFUNCTIONAL POLYMYXIN RESISTANCE PROTEIN ARNA"/>
    <property type="match status" value="1"/>
</dbReference>
<protein>
    <submittedName>
        <fullName evidence="2">NAD-dependent epimerase</fullName>
    </submittedName>
</protein>
<dbReference type="InterPro" id="IPR050177">
    <property type="entry name" value="Lipid_A_modif_metabolic_enz"/>
</dbReference>
<evidence type="ECO:0000259" key="1">
    <source>
        <dbReference type="Pfam" id="PF01370"/>
    </source>
</evidence>
<evidence type="ECO:0000313" key="3">
    <source>
        <dbReference type="Proteomes" id="UP001519296"/>
    </source>
</evidence>
<evidence type="ECO:0000313" key="2">
    <source>
        <dbReference type="EMBL" id="MBP2623957.1"/>
    </source>
</evidence>
<comment type="caution">
    <text evidence="2">The sequence shown here is derived from an EMBL/GenBank/DDBJ whole genome shotgun (WGS) entry which is preliminary data.</text>
</comment>
<dbReference type="EMBL" id="PRDG01000005">
    <property type="protein sequence ID" value="MBP2623957.1"/>
    <property type="molecule type" value="Genomic_DNA"/>
</dbReference>
<feature type="domain" description="NAD-dependent epimerase/dehydratase" evidence="1">
    <location>
        <begin position="8"/>
        <end position="208"/>
    </location>
</feature>
<dbReference type="SUPFAM" id="SSF51735">
    <property type="entry name" value="NAD(P)-binding Rossmann-fold domains"/>
    <property type="match status" value="1"/>
</dbReference>
<accession>A0ABS5B543</accession>
<dbReference type="Proteomes" id="UP001519296">
    <property type="component" value="Unassembled WGS sequence"/>
</dbReference>
<dbReference type="Pfam" id="PF01370">
    <property type="entry name" value="Epimerase"/>
    <property type="match status" value="1"/>
</dbReference>
<dbReference type="InterPro" id="IPR001509">
    <property type="entry name" value="Epimerase_deHydtase"/>
</dbReference>
<organism evidence="2 3">
    <name type="scientific">Streptococcus oricebi</name>
    <dbReference type="NCBI Taxonomy" id="1547447"/>
    <lineage>
        <taxon>Bacteria</taxon>
        <taxon>Bacillati</taxon>
        <taxon>Bacillota</taxon>
        <taxon>Bacilli</taxon>
        <taxon>Lactobacillales</taxon>
        <taxon>Streptococcaceae</taxon>
        <taxon>Streptococcus</taxon>
    </lineage>
</organism>
<keyword evidence="3" id="KW-1185">Reference proteome</keyword>
<dbReference type="Gene3D" id="3.40.50.720">
    <property type="entry name" value="NAD(P)-binding Rossmann-like Domain"/>
    <property type="match status" value="1"/>
</dbReference>
<dbReference type="InterPro" id="IPR036291">
    <property type="entry name" value="NAD(P)-bd_dom_sf"/>
</dbReference>
<name>A0ABS5B543_9STRE</name>
<proteinExistence type="predicted"/>